<feature type="coiled-coil region" evidence="2">
    <location>
        <begin position="46"/>
        <end position="94"/>
    </location>
</feature>
<keyword evidence="3" id="KW-1133">Transmembrane helix</keyword>
<organism evidence="5 6">
    <name type="scientific">Stanieria cyanosphaera (strain ATCC 29371 / PCC 7437)</name>
    <dbReference type="NCBI Taxonomy" id="111780"/>
    <lineage>
        <taxon>Bacteria</taxon>
        <taxon>Bacillati</taxon>
        <taxon>Cyanobacteriota</taxon>
        <taxon>Cyanophyceae</taxon>
        <taxon>Pleurocapsales</taxon>
        <taxon>Dermocarpellaceae</taxon>
        <taxon>Stanieria</taxon>
    </lineage>
</organism>
<dbReference type="CDD" id="cd07185">
    <property type="entry name" value="OmpA_C-like"/>
    <property type="match status" value="1"/>
</dbReference>
<feature type="transmembrane region" description="Helical" evidence="3">
    <location>
        <begin position="20"/>
        <end position="42"/>
    </location>
</feature>
<reference evidence="6" key="1">
    <citation type="journal article" date="2013" name="Proc. Natl. Acad. Sci. U.S.A.">
        <title>Improving the coverage of the cyanobacterial phylum using diversity-driven genome sequencing.</title>
        <authorList>
            <person name="Shih P.M."/>
            <person name="Wu D."/>
            <person name="Latifi A."/>
            <person name="Axen S.D."/>
            <person name="Fewer D.P."/>
            <person name="Talla E."/>
            <person name="Calteau A."/>
            <person name="Cai F."/>
            <person name="Tandeau de Marsac N."/>
            <person name="Rippka R."/>
            <person name="Herdman M."/>
            <person name="Sivonen K."/>
            <person name="Coursin T."/>
            <person name="Laurent T."/>
            <person name="Goodwin L."/>
            <person name="Nolan M."/>
            <person name="Davenport K.W."/>
            <person name="Han C.S."/>
            <person name="Rubin E.M."/>
            <person name="Eisen J.A."/>
            <person name="Woyke T."/>
            <person name="Gugger M."/>
            <person name="Kerfeld C.A."/>
        </authorList>
    </citation>
    <scope>NUCLEOTIDE SEQUENCE [LARGE SCALE GENOMIC DNA]</scope>
    <source>
        <strain evidence="6">ATCC 29371 / PCC 7437</strain>
    </source>
</reference>
<gene>
    <name evidence="5" type="ordered locus">Sta7437_3824</name>
</gene>
<proteinExistence type="predicted"/>
<dbReference type="PANTHER" id="PTHR30329:SF21">
    <property type="entry name" value="LIPOPROTEIN YIAD-RELATED"/>
    <property type="match status" value="1"/>
</dbReference>
<feature type="domain" description="OmpA-like" evidence="4">
    <location>
        <begin position="120"/>
        <end position="249"/>
    </location>
</feature>
<dbReference type="AlphaFoldDB" id="K9XYV5"/>
<dbReference type="PROSITE" id="PS51123">
    <property type="entry name" value="OMPA_2"/>
    <property type="match status" value="1"/>
</dbReference>
<evidence type="ECO:0000313" key="6">
    <source>
        <dbReference type="Proteomes" id="UP000010473"/>
    </source>
</evidence>
<dbReference type="eggNOG" id="COG2885">
    <property type="taxonomic scope" value="Bacteria"/>
</dbReference>
<dbReference type="OrthoDB" id="9805566at2"/>
<sequence>MNNFPDYEIETESEEQDSGVYLSISDLMSSVLMIFVLLFITVQIQLQAKVNQVKQLEIQLQAEIDKTKKLEIQLQAEIDKAKQLEIQLKKYKKAVDELPIRILNALEGKIGGKGLFTVDPTTGDVSIGDRILFDEGSAELKPEGKKFLQQFIPTYSNIIFSDSMFDRQITRVVIEGHTSSKGSDKENMELSLRRALAVSDYILSNQFKFSTKERFKKKILASGRGEIDANQKIDHSSDRKVVFRFQFRRENFEQFLQSNNTNKK</sequence>
<keyword evidence="6" id="KW-1185">Reference proteome</keyword>
<keyword evidence="3" id="KW-0812">Transmembrane</keyword>
<evidence type="ECO:0000256" key="3">
    <source>
        <dbReference type="SAM" id="Phobius"/>
    </source>
</evidence>
<dbReference type="RefSeq" id="WP_015194971.1">
    <property type="nucleotide sequence ID" value="NC_019748.1"/>
</dbReference>
<dbReference type="PANTHER" id="PTHR30329">
    <property type="entry name" value="STATOR ELEMENT OF FLAGELLAR MOTOR COMPLEX"/>
    <property type="match status" value="1"/>
</dbReference>
<accession>K9XYV5</accession>
<keyword evidence="1 3" id="KW-0472">Membrane</keyword>
<dbReference type="STRING" id="111780.Sta7437_3824"/>
<dbReference type="PATRIC" id="fig|111780.3.peg.3969"/>
<dbReference type="GO" id="GO:0016020">
    <property type="term" value="C:membrane"/>
    <property type="evidence" value="ECO:0007669"/>
    <property type="project" value="UniProtKB-UniRule"/>
</dbReference>
<dbReference type="InterPro" id="IPR036737">
    <property type="entry name" value="OmpA-like_sf"/>
</dbReference>
<dbReference type="InterPro" id="IPR050330">
    <property type="entry name" value="Bact_OuterMem_StrucFunc"/>
</dbReference>
<dbReference type="Pfam" id="PF00691">
    <property type="entry name" value="OmpA"/>
    <property type="match status" value="1"/>
</dbReference>
<keyword evidence="2" id="KW-0175">Coiled coil</keyword>
<dbReference type="KEGG" id="scs:Sta7437_3824"/>
<name>K9XYV5_STAC7</name>
<dbReference type="Gene3D" id="3.30.1330.60">
    <property type="entry name" value="OmpA-like domain"/>
    <property type="match status" value="1"/>
</dbReference>
<dbReference type="Proteomes" id="UP000010473">
    <property type="component" value="Chromosome"/>
</dbReference>
<dbReference type="EMBL" id="CP003653">
    <property type="protein sequence ID" value="AFZ37311.1"/>
    <property type="molecule type" value="Genomic_DNA"/>
</dbReference>
<evidence type="ECO:0000259" key="4">
    <source>
        <dbReference type="PROSITE" id="PS51123"/>
    </source>
</evidence>
<protein>
    <submittedName>
        <fullName evidence="5">OmpA/MotB domain protein</fullName>
    </submittedName>
</protein>
<evidence type="ECO:0000256" key="2">
    <source>
        <dbReference type="SAM" id="Coils"/>
    </source>
</evidence>
<dbReference type="HOGENOM" id="CLU_016890_2_2_3"/>
<evidence type="ECO:0000313" key="5">
    <source>
        <dbReference type="EMBL" id="AFZ37311.1"/>
    </source>
</evidence>
<evidence type="ECO:0000256" key="1">
    <source>
        <dbReference type="PROSITE-ProRule" id="PRU00473"/>
    </source>
</evidence>
<dbReference type="InterPro" id="IPR006665">
    <property type="entry name" value="OmpA-like"/>
</dbReference>
<dbReference type="SUPFAM" id="SSF103088">
    <property type="entry name" value="OmpA-like"/>
    <property type="match status" value="1"/>
</dbReference>